<gene>
    <name evidence="1" type="ORF">QVN84_10580</name>
</gene>
<protein>
    <recommendedName>
        <fullName evidence="3">SGNH hydrolase-type esterase domain-containing protein</fullName>
    </recommendedName>
</protein>
<dbReference type="SUPFAM" id="SSF52266">
    <property type="entry name" value="SGNH hydrolase"/>
    <property type="match status" value="1"/>
</dbReference>
<dbReference type="InterPro" id="IPR036514">
    <property type="entry name" value="SGNH_hydro_sf"/>
</dbReference>
<dbReference type="EMBL" id="JAUEIF010000010">
    <property type="protein sequence ID" value="MDN0025959.1"/>
    <property type="molecule type" value="Genomic_DNA"/>
</dbReference>
<evidence type="ECO:0008006" key="3">
    <source>
        <dbReference type="Google" id="ProtNLM"/>
    </source>
</evidence>
<dbReference type="Gene3D" id="3.40.50.1110">
    <property type="entry name" value="SGNH hydrolase"/>
    <property type="match status" value="1"/>
</dbReference>
<dbReference type="Proteomes" id="UP001168478">
    <property type="component" value="Unassembled WGS sequence"/>
</dbReference>
<evidence type="ECO:0000313" key="2">
    <source>
        <dbReference type="Proteomes" id="UP001168478"/>
    </source>
</evidence>
<name>A0AAW7JJK7_9BACT</name>
<accession>A0AAW7JJK7</accession>
<sequence>MRFAFGFCDALLYRESDKYEYIAQPNQNRHRFGAHIYYNSYSQRNGEPDSTKVRVLGLGDSVIFGGTWMDQDSLASTLFSEATGTQMLNISAGSWGPDNCAAYLKEKGTFGASAMILVCSSHDAYDVMTYVPVVGVVPTYPDRQYKLAWAELIDRYLVPRIRMMFGKTEVKLDPDEQVVKNSEFKNTVRQKSSSFNNGFVQLLDISQKKNIPMAIYLHAERDEIKAGLYNEMGQKIIEWAAEYDVCLIEGLKAGETEDMYHDKIHFNEAGQRFLATQMVRLYKECLKQTVNKEEKHLR</sequence>
<dbReference type="RefSeq" id="WP_289836601.1">
    <property type="nucleotide sequence ID" value="NZ_JAUEIF010000010.1"/>
</dbReference>
<reference evidence="1" key="2">
    <citation type="submission" date="2023-08" db="EMBL/GenBank/DDBJ databases">
        <title>Identification and characterization of horizontal gene transfer across gut microbiota members of farm animals based on homology search.</title>
        <authorList>
            <person name="Schwarzerova J."/>
            <person name="Nykrynova M."/>
            <person name="Jureckova K."/>
            <person name="Cejkova D."/>
            <person name="Rychlik I."/>
        </authorList>
    </citation>
    <scope>NUCLEOTIDE SEQUENCE</scope>
    <source>
        <strain evidence="1">ET15</strain>
    </source>
</reference>
<evidence type="ECO:0000313" key="1">
    <source>
        <dbReference type="EMBL" id="MDN0025959.1"/>
    </source>
</evidence>
<organism evidence="1 2">
    <name type="scientific">Leyella lascolaii</name>
    <dbReference type="NCBI Taxonomy" id="1776379"/>
    <lineage>
        <taxon>Bacteria</taxon>
        <taxon>Pseudomonadati</taxon>
        <taxon>Bacteroidota</taxon>
        <taxon>Bacteroidia</taxon>
        <taxon>Bacteroidales</taxon>
        <taxon>Prevotellaceae</taxon>
        <taxon>Leyella</taxon>
    </lineage>
</organism>
<dbReference type="AlphaFoldDB" id="A0AAW7JJK7"/>
<reference evidence="1" key="1">
    <citation type="submission" date="2023-06" db="EMBL/GenBank/DDBJ databases">
        <authorList>
            <person name="Zeman M."/>
            <person name="Kubasova T."/>
            <person name="Jahodarova E."/>
            <person name="Nykrynova M."/>
            <person name="Rychlik I."/>
        </authorList>
    </citation>
    <scope>NUCLEOTIDE SEQUENCE</scope>
    <source>
        <strain evidence="1">ET15</strain>
    </source>
</reference>
<dbReference type="GO" id="GO:0016788">
    <property type="term" value="F:hydrolase activity, acting on ester bonds"/>
    <property type="evidence" value="ECO:0007669"/>
    <property type="project" value="UniProtKB-ARBA"/>
</dbReference>
<proteinExistence type="predicted"/>
<comment type="caution">
    <text evidence="1">The sequence shown here is derived from an EMBL/GenBank/DDBJ whole genome shotgun (WGS) entry which is preliminary data.</text>
</comment>